<evidence type="ECO:0000256" key="3">
    <source>
        <dbReference type="ARBA" id="ARBA00022679"/>
    </source>
</evidence>
<dbReference type="InterPro" id="IPR029044">
    <property type="entry name" value="Nucleotide-diphossugar_trans"/>
</dbReference>
<feature type="transmembrane region" description="Helical" evidence="4">
    <location>
        <begin position="283"/>
        <end position="303"/>
    </location>
</feature>
<gene>
    <name evidence="6" type="ORF">FUA24_05330</name>
</gene>
<protein>
    <submittedName>
        <fullName evidence="6">Glycosyltransferase</fullName>
    </submittedName>
</protein>
<keyword evidence="3 6" id="KW-0808">Transferase</keyword>
<organism evidence="6 7">
    <name type="scientific">Seonamhaeicola marinus</name>
    <dbReference type="NCBI Taxonomy" id="1912246"/>
    <lineage>
        <taxon>Bacteria</taxon>
        <taxon>Pseudomonadati</taxon>
        <taxon>Bacteroidota</taxon>
        <taxon>Flavobacteriia</taxon>
        <taxon>Flavobacteriales</taxon>
        <taxon>Flavobacteriaceae</taxon>
    </lineage>
</organism>
<accession>A0A5D0IJW8</accession>
<feature type="transmembrane region" description="Helical" evidence="4">
    <location>
        <begin position="6"/>
        <end position="31"/>
    </location>
</feature>
<dbReference type="InterPro" id="IPR001173">
    <property type="entry name" value="Glyco_trans_2-like"/>
</dbReference>
<keyword evidence="2" id="KW-0328">Glycosyltransferase</keyword>
<dbReference type="Proteomes" id="UP000323930">
    <property type="component" value="Unassembled WGS sequence"/>
</dbReference>
<keyword evidence="4" id="KW-0812">Transmembrane</keyword>
<name>A0A5D0IJW8_9FLAO</name>
<dbReference type="Gene3D" id="3.90.550.10">
    <property type="entry name" value="Spore Coat Polysaccharide Biosynthesis Protein SpsA, Chain A"/>
    <property type="match status" value="1"/>
</dbReference>
<proteinExistence type="inferred from homology"/>
<reference evidence="6 7" key="1">
    <citation type="submission" date="2019-08" db="EMBL/GenBank/DDBJ databases">
        <title>Seonamhaeicola sediminis sp. nov., isolated from marine sediment.</title>
        <authorList>
            <person name="Cao W.R."/>
        </authorList>
    </citation>
    <scope>NUCLEOTIDE SEQUENCE [LARGE SCALE GENOMIC DNA]</scope>
    <source>
        <strain evidence="6 7">B011</strain>
    </source>
</reference>
<comment type="caution">
    <text evidence="6">The sequence shown here is derived from an EMBL/GenBank/DDBJ whole genome shotgun (WGS) entry which is preliminary data.</text>
</comment>
<evidence type="ECO:0000313" key="7">
    <source>
        <dbReference type="Proteomes" id="UP000323930"/>
    </source>
</evidence>
<dbReference type="AlphaFoldDB" id="A0A5D0IJW8"/>
<evidence type="ECO:0000313" key="6">
    <source>
        <dbReference type="EMBL" id="TYA84075.1"/>
    </source>
</evidence>
<dbReference type="GO" id="GO:0016757">
    <property type="term" value="F:glycosyltransferase activity"/>
    <property type="evidence" value="ECO:0007669"/>
    <property type="project" value="UniProtKB-KW"/>
</dbReference>
<evidence type="ECO:0000256" key="1">
    <source>
        <dbReference type="ARBA" id="ARBA00006739"/>
    </source>
</evidence>
<dbReference type="RefSeq" id="WP_148540329.1">
    <property type="nucleotide sequence ID" value="NZ_VSDQ01000409.1"/>
</dbReference>
<evidence type="ECO:0000259" key="5">
    <source>
        <dbReference type="Pfam" id="PF00535"/>
    </source>
</evidence>
<comment type="similarity">
    <text evidence="1">Belongs to the glycosyltransferase 2 family.</text>
</comment>
<dbReference type="Pfam" id="PF00535">
    <property type="entry name" value="Glycos_transf_2"/>
    <property type="match status" value="1"/>
</dbReference>
<dbReference type="PANTHER" id="PTHR43630">
    <property type="entry name" value="POLY-BETA-1,6-N-ACETYL-D-GLUCOSAMINE SYNTHASE"/>
    <property type="match status" value="1"/>
</dbReference>
<evidence type="ECO:0000256" key="4">
    <source>
        <dbReference type="SAM" id="Phobius"/>
    </source>
</evidence>
<dbReference type="PANTHER" id="PTHR43630:SF1">
    <property type="entry name" value="POLY-BETA-1,6-N-ACETYL-D-GLUCOSAMINE SYNTHASE"/>
    <property type="match status" value="1"/>
</dbReference>
<evidence type="ECO:0000256" key="2">
    <source>
        <dbReference type="ARBA" id="ARBA00022676"/>
    </source>
</evidence>
<feature type="domain" description="Glycosyltransferase 2-like" evidence="5">
    <location>
        <begin position="45"/>
        <end position="174"/>
    </location>
</feature>
<dbReference type="SUPFAM" id="SSF53448">
    <property type="entry name" value="Nucleotide-diphospho-sugar transferases"/>
    <property type="match status" value="1"/>
</dbReference>
<keyword evidence="4" id="KW-1133">Transmembrane helix</keyword>
<dbReference type="EMBL" id="VSDQ01000409">
    <property type="protein sequence ID" value="TYA84075.1"/>
    <property type="molecule type" value="Genomic_DNA"/>
</dbReference>
<keyword evidence="4" id="KW-0472">Membrane</keyword>
<dbReference type="OrthoDB" id="9800276at2"/>
<feature type="transmembrane region" description="Helical" evidence="4">
    <location>
        <begin position="339"/>
        <end position="363"/>
    </location>
</feature>
<sequence>MILLEIVYYAFIAVVFIQVIFYTFFFGRFSFSKIEKKPSKKVPVSIIICAKNEAKNLKSFLPSILHQDYPNFEVVLINDASYDDTPEIMEQFAKQHDNIKIVDVKNVEAFWGNKKYALTLGIKASTHDYLLFTDADCKPVSNSWISEMTSHFNNEISIVLGYGSYQKIKKSFLNKLIRFETLVTAIQYFSFAKIGLPYMGVGRNLAYTKEAFYKANGYVNHMKVRSGDDDLFINQIATKKNTALSFSEESFTSSIPKTTFKSWFIQKRRHVSTAKHYKFIHKFLLSLIYSCNFLFWLLATILFVTTFNWQIVLGIFLFKTILQIIVYNYSAKKLHEKDLVYLLPVLEVFLVIIQLTIFINNLISKPNHWK</sequence>
<feature type="transmembrane region" description="Helical" evidence="4">
    <location>
        <begin position="309"/>
        <end position="327"/>
    </location>
</feature>
<keyword evidence="7" id="KW-1185">Reference proteome</keyword>